<comment type="caution">
    <text evidence="2">The sequence shown here is derived from an EMBL/GenBank/DDBJ whole genome shotgun (WGS) entry which is preliminary data.</text>
</comment>
<dbReference type="PANTHER" id="PTHR21092">
    <property type="entry name" value="NICASTRIN"/>
    <property type="match status" value="1"/>
</dbReference>
<dbReference type="AlphaFoldDB" id="A0AAV3PZ53"/>
<feature type="transmembrane region" description="Helical" evidence="1">
    <location>
        <begin position="241"/>
        <end position="264"/>
    </location>
</feature>
<name>A0AAV3PZ53_LITER</name>
<keyword evidence="1" id="KW-0812">Transmembrane</keyword>
<keyword evidence="3" id="KW-1185">Reference proteome</keyword>
<dbReference type="PANTHER" id="PTHR21092:SF0">
    <property type="entry name" value="NICASTRIN"/>
    <property type="match status" value="1"/>
</dbReference>
<gene>
    <name evidence="2" type="ORF">LIER_14450</name>
</gene>
<dbReference type="EMBL" id="BAABME010003031">
    <property type="protein sequence ID" value="GAA0157114.1"/>
    <property type="molecule type" value="Genomic_DNA"/>
</dbReference>
<accession>A0AAV3PZ53</accession>
<dbReference type="GO" id="GO:0016485">
    <property type="term" value="P:protein processing"/>
    <property type="evidence" value="ECO:0007669"/>
    <property type="project" value="InterPro"/>
</dbReference>
<evidence type="ECO:0000256" key="1">
    <source>
        <dbReference type="SAM" id="Phobius"/>
    </source>
</evidence>
<reference evidence="2 3" key="1">
    <citation type="submission" date="2024-01" db="EMBL/GenBank/DDBJ databases">
        <title>The complete chloroplast genome sequence of Lithospermum erythrorhizon: insights into the phylogenetic relationship among Boraginaceae species and the maternal lineages of purple gromwells.</title>
        <authorList>
            <person name="Okada T."/>
            <person name="Watanabe K."/>
        </authorList>
    </citation>
    <scope>NUCLEOTIDE SEQUENCE [LARGE SCALE GENOMIC DNA]</scope>
</reference>
<proteinExistence type="predicted"/>
<organism evidence="2 3">
    <name type="scientific">Lithospermum erythrorhizon</name>
    <name type="common">Purple gromwell</name>
    <name type="synonym">Lithospermum officinale var. erythrorhizon</name>
    <dbReference type="NCBI Taxonomy" id="34254"/>
    <lineage>
        <taxon>Eukaryota</taxon>
        <taxon>Viridiplantae</taxon>
        <taxon>Streptophyta</taxon>
        <taxon>Embryophyta</taxon>
        <taxon>Tracheophyta</taxon>
        <taxon>Spermatophyta</taxon>
        <taxon>Magnoliopsida</taxon>
        <taxon>eudicotyledons</taxon>
        <taxon>Gunneridae</taxon>
        <taxon>Pentapetalae</taxon>
        <taxon>asterids</taxon>
        <taxon>lamiids</taxon>
        <taxon>Boraginales</taxon>
        <taxon>Boraginaceae</taxon>
        <taxon>Boraginoideae</taxon>
        <taxon>Lithospermeae</taxon>
        <taxon>Lithospermum</taxon>
    </lineage>
</organism>
<dbReference type="InterPro" id="IPR008710">
    <property type="entry name" value="Nicastrin"/>
</dbReference>
<dbReference type="Pfam" id="PF05450">
    <property type="entry name" value="Nicastrin"/>
    <property type="match status" value="1"/>
</dbReference>
<sequence>MCLIFQKPQTSGVLLADFDTSFTNSFYHSHLDDLSNINSSAIVVAASLVARTLYILSSGKTDVDASGLTAININASLVDELLGCLLNCEPGLQCNLVKHYISPSTTCPSHYAGVISGEPSTDPYLGYVLDVPRFVWNFLADKTSRPTKDMSLSCPKNCIGPNQVCIRLETDGKGACVSSSTRYIPAYSTRLKYESESETWKVLPYNSSDSMGQVDPIWTESNWNTIGLRVYTRQSTTYDRLILVLGIVVTLTAYLVMVIARTFIAKALKQD</sequence>
<keyword evidence="1" id="KW-1133">Transmembrane helix</keyword>
<evidence type="ECO:0000313" key="2">
    <source>
        <dbReference type="EMBL" id="GAA0157114.1"/>
    </source>
</evidence>
<protein>
    <recommendedName>
        <fullName evidence="4">Nicastrin</fullName>
    </recommendedName>
</protein>
<dbReference type="Proteomes" id="UP001454036">
    <property type="component" value="Unassembled WGS sequence"/>
</dbReference>
<evidence type="ECO:0000313" key="3">
    <source>
        <dbReference type="Proteomes" id="UP001454036"/>
    </source>
</evidence>
<dbReference type="GO" id="GO:0005886">
    <property type="term" value="C:plasma membrane"/>
    <property type="evidence" value="ECO:0007669"/>
    <property type="project" value="TreeGrafter"/>
</dbReference>
<evidence type="ECO:0008006" key="4">
    <source>
        <dbReference type="Google" id="ProtNLM"/>
    </source>
</evidence>
<keyword evidence="1" id="KW-0472">Membrane</keyword>